<feature type="region of interest" description="Disordered" evidence="1">
    <location>
        <begin position="385"/>
        <end position="425"/>
    </location>
</feature>
<organism evidence="2 3">
    <name type="scientific">Auxenochlorella protothecoides</name>
    <name type="common">Green microalga</name>
    <name type="synonym">Chlorella protothecoides</name>
    <dbReference type="NCBI Taxonomy" id="3075"/>
    <lineage>
        <taxon>Eukaryota</taxon>
        <taxon>Viridiplantae</taxon>
        <taxon>Chlorophyta</taxon>
        <taxon>core chlorophytes</taxon>
        <taxon>Trebouxiophyceae</taxon>
        <taxon>Chlorellales</taxon>
        <taxon>Chlorellaceae</taxon>
        <taxon>Auxenochlorella</taxon>
    </lineage>
</organism>
<proteinExistence type="predicted"/>
<dbReference type="GeneID" id="23616930"/>
<gene>
    <name evidence="2" type="ORF">F751_5539</name>
</gene>
<dbReference type="PANTHER" id="PTHR13503">
    <property type="entry name" value="NEGATIVE ELONGATION FACTOR COMPLEX MEMBER B"/>
    <property type="match status" value="1"/>
</dbReference>
<dbReference type="AlphaFoldDB" id="A0A087SAS6"/>
<name>A0A087SAS6_AUXPR</name>
<dbReference type="EMBL" id="KL662082">
    <property type="protein sequence ID" value="KFM22830.1"/>
    <property type="molecule type" value="Genomic_DNA"/>
</dbReference>
<dbReference type="OrthoDB" id="5548359at2759"/>
<evidence type="ECO:0000256" key="1">
    <source>
        <dbReference type="SAM" id="MobiDB-lite"/>
    </source>
</evidence>
<dbReference type="STRING" id="3075.A0A087SAS6"/>
<dbReference type="PANTHER" id="PTHR13503:SF3">
    <property type="entry name" value="NEGATIVE ELONGATION FACTOR B"/>
    <property type="match status" value="1"/>
</dbReference>
<dbReference type="GO" id="GO:0003746">
    <property type="term" value="F:translation elongation factor activity"/>
    <property type="evidence" value="ECO:0007669"/>
    <property type="project" value="UniProtKB-KW"/>
</dbReference>
<keyword evidence="3" id="KW-1185">Reference proteome</keyword>
<keyword evidence="2" id="KW-0648">Protein biosynthesis</keyword>
<accession>A0A087SAS6</accession>
<feature type="compositionally biased region" description="Low complexity" evidence="1">
    <location>
        <begin position="395"/>
        <end position="407"/>
    </location>
</feature>
<evidence type="ECO:0000313" key="2">
    <source>
        <dbReference type="EMBL" id="KFM22830.1"/>
    </source>
</evidence>
<protein>
    <submittedName>
        <fullName evidence="2">Negative elongation factor B</fullName>
    </submittedName>
</protein>
<feature type="compositionally biased region" description="Low complexity" evidence="1">
    <location>
        <begin position="415"/>
        <end position="424"/>
    </location>
</feature>
<evidence type="ECO:0000313" key="3">
    <source>
        <dbReference type="Proteomes" id="UP000028924"/>
    </source>
</evidence>
<sequence length="758" mass="81873">MATLGVEASVASGAQSGADCSEPPPPLVGQAGQEFVQNTLSTHDPLEAIAEIQRRGGLPDPRCAPLLGLLDQLGVSRSEACRHVLQSAMRDLLARVESMGPDALLGLLELSFPFVGLAELRAVPLAAGQEFVQNTLSTHDPLEAIAEIQRRGGLPDPRCAPLLGLLDQLGVSRSEACRHVLQSAMRDLLARVESMGPDALLGLLELSFPFVGLAELRAVPLAVLDRLHPVPASFLKQLTADGALFRELPLGVQRQVWDLDRKLLQAHALPLVLGYAHETATRLTRMVGGGRQIYRGLAELCAARFRDGDALYVGVPEAALCTLRSQLLMALHDLGQAELCSRDPCHKLAWTLDACLMDKRLDSRRLQEIGNFFVRFEDHAPFAARAGSSRRGHRGAQQQRSQRSGSRAWEDDAESSGAPGASAALDPFQELGDAGMVLRDPSTLHLIVHNILQHVSAAVEEERQPKDDAELVLLTRLLQLAVGCRAGLRQGRVVYAEASPEIMTTLYPTLANLMLEAALQTEAAALETLTPLLSRSEAVRKVAQMFLLERLEERDLLTATLLLQTMASASVAGAMETMTDKSIPEFAPFGFSLARQLTILLTGTGMEGAVKVEDGIWQLAVDRVLVKLVDSETAVHEEVLRLLLAASSQIPLLPLANYLHHTLSNSRKSRKRFKKRKLVSLELEPWSEYAGAASEPAYSDGYASAGYTSAGYASQGDDTEMGSRGADGIRATYVLFAQRVPGLNATTAPTLHAYLEAG</sequence>
<reference evidence="2 3" key="1">
    <citation type="journal article" date="2014" name="BMC Genomics">
        <title>Oil accumulation mechanisms of the oleaginous microalga Chlorella protothecoides revealed through its genome, transcriptomes, and proteomes.</title>
        <authorList>
            <person name="Gao C."/>
            <person name="Wang Y."/>
            <person name="Shen Y."/>
            <person name="Yan D."/>
            <person name="He X."/>
            <person name="Dai J."/>
            <person name="Wu Q."/>
        </authorList>
    </citation>
    <scope>NUCLEOTIDE SEQUENCE [LARGE SCALE GENOMIC DNA]</scope>
    <source>
        <strain evidence="2 3">0710</strain>
    </source>
</reference>
<dbReference type="KEGG" id="apro:F751_5539"/>
<dbReference type="Proteomes" id="UP000028924">
    <property type="component" value="Unassembled WGS sequence"/>
</dbReference>
<keyword evidence="2" id="KW-0251">Elongation factor</keyword>
<dbReference type="eggNOG" id="ENOG502QTMJ">
    <property type="taxonomic scope" value="Eukaryota"/>
</dbReference>
<dbReference type="GO" id="GO:0005634">
    <property type="term" value="C:nucleus"/>
    <property type="evidence" value="ECO:0007669"/>
    <property type="project" value="InterPro"/>
</dbReference>
<dbReference type="InterPro" id="IPR010405">
    <property type="entry name" value="COBRA1"/>
</dbReference>
<dbReference type="Pfam" id="PF06209">
    <property type="entry name" value="COBRA1"/>
    <property type="match status" value="2"/>
</dbReference>
<dbReference type="GO" id="GO:0045892">
    <property type="term" value="P:negative regulation of DNA-templated transcription"/>
    <property type="evidence" value="ECO:0007669"/>
    <property type="project" value="InterPro"/>
</dbReference>
<dbReference type="RefSeq" id="XP_011395696.1">
    <property type="nucleotide sequence ID" value="XM_011397394.1"/>
</dbReference>